<protein>
    <submittedName>
        <fullName evidence="1">Uncharacterized protein</fullName>
    </submittedName>
</protein>
<evidence type="ECO:0000313" key="1">
    <source>
        <dbReference type="EMBL" id="GFN85062.1"/>
    </source>
</evidence>
<proteinExistence type="predicted"/>
<dbReference type="EMBL" id="BLXT01001356">
    <property type="protein sequence ID" value="GFN85062.1"/>
    <property type="molecule type" value="Genomic_DNA"/>
</dbReference>
<evidence type="ECO:0000313" key="2">
    <source>
        <dbReference type="Proteomes" id="UP000735302"/>
    </source>
</evidence>
<comment type="caution">
    <text evidence="1">The sequence shown here is derived from an EMBL/GenBank/DDBJ whole genome shotgun (WGS) entry which is preliminary data.</text>
</comment>
<name>A0AAV3YRT8_9GAST</name>
<keyword evidence="2" id="KW-1185">Reference proteome</keyword>
<gene>
    <name evidence="1" type="ORF">PoB_001156800</name>
</gene>
<organism evidence="1 2">
    <name type="scientific">Plakobranchus ocellatus</name>
    <dbReference type="NCBI Taxonomy" id="259542"/>
    <lineage>
        <taxon>Eukaryota</taxon>
        <taxon>Metazoa</taxon>
        <taxon>Spiralia</taxon>
        <taxon>Lophotrochozoa</taxon>
        <taxon>Mollusca</taxon>
        <taxon>Gastropoda</taxon>
        <taxon>Heterobranchia</taxon>
        <taxon>Euthyneura</taxon>
        <taxon>Panpulmonata</taxon>
        <taxon>Sacoglossa</taxon>
        <taxon>Placobranchoidea</taxon>
        <taxon>Plakobranchidae</taxon>
        <taxon>Plakobranchus</taxon>
    </lineage>
</organism>
<dbReference type="AlphaFoldDB" id="A0AAV3YRT8"/>
<dbReference type="Proteomes" id="UP000735302">
    <property type="component" value="Unassembled WGS sequence"/>
</dbReference>
<accession>A0AAV3YRT8</accession>
<reference evidence="1 2" key="1">
    <citation type="journal article" date="2021" name="Elife">
        <title>Chloroplast acquisition without the gene transfer in kleptoplastic sea slugs, Plakobranchus ocellatus.</title>
        <authorList>
            <person name="Maeda T."/>
            <person name="Takahashi S."/>
            <person name="Yoshida T."/>
            <person name="Shimamura S."/>
            <person name="Takaki Y."/>
            <person name="Nagai Y."/>
            <person name="Toyoda A."/>
            <person name="Suzuki Y."/>
            <person name="Arimoto A."/>
            <person name="Ishii H."/>
            <person name="Satoh N."/>
            <person name="Nishiyama T."/>
            <person name="Hasebe M."/>
            <person name="Maruyama T."/>
            <person name="Minagawa J."/>
            <person name="Obokata J."/>
            <person name="Shigenobu S."/>
        </authorList>
    </citation>
    <scope>NUCLEOTIDE SEQUENCE [LARGE SCALE GENOMIC DNA]</scope>
</reference>
<sequence>MSQPMRSVRSAQGVSALLASAYISLIIPDSDPVENLLNSSAGHGFQVKTGILWNHQESLGIPRKPFDGIVRNPLEFLGISRNPSKSLWRNH</sequence>